<reference evidence="2 3" key="1">
    <citation type="submission" date="2020-04" db="EMBL/GenBank/DDBJ databases">
        <title>Chromosome-level genome assembly of a cyprinid fish Onychostoma macrolepis by integration of Nanopore Sequencing, Bionano and Hi-C technology.</title>
        <authorList>
            <person name="Wang D."/>
        </authorList>
    </citation>
    <scope>NUCLEOTIDE SEQUENCE [LARGE SCALE GENOMIC DNA]</scope>
    <source>
        <strain evidence="2">SWU-2019</strain>
        <tissue evidence="2">Muscle</tissue>
    </source>
</reference>
<sequence length="89" mass="9767">MKILSYSTGEAESELAGQKNWSQEHTPAEPRDNNRGTDEDETVMGLQVAVILCGERPCVLQHCTISLVFKVGGVGHGTLYWCVHMECCA</sequence>
<gene>
    <name evidence="2" type="ORF">G5714_017329</name>
</gene>
<protein>
    <submittedName>
        <fullName evidence="2">Uncharacterized protein</fullName>
    </submittedName>
</protein>
<proteinExistence type="predicted"/>
<evidence type="ECO:0000313" key="3">
    <source>
        <dbReference type="Proteomes" id="UP000579812"/>
    </source>
</evidence>
<keyword evidence="3" id="KW-1185">Reference proteome</keyword>
<feature type="compositionally biased region" description="Basic and acidic residues" evidence="1">
    <location>
        <begin position="26"/>
        <end position="37"/>
    </location>
</feature>
<organism evidence="2 3">
    <name type="scientific">Onychostoma macrolepis</name>
    <dbReference type="NCBI Taxonomy" id="369639"/>
    <lineage>
        <taxon>Eukaryota</taxon>
        <taxon>Metazoa</taxon>
        <taxon>Chordata</taxon>
        <taxon>Craniata</taxon>
        <taxon>Vertebrata</taxon>
        <taxon>Euteleostomi</taxon>
        <taxon>Actinopterygii</taxon>
        <taxon>Neopterygii</taxon>
        <taxon>Teleostei</taxon>
        <taxon>Ostariophysi</taxon>
        <taxon>Cypriniformes</taxon>
        <taxon>Cyprinidae</taxon>
        <taxon>Acrossocheilinae</taxon>
        <taxon>Onychostoma</taxon>
    </lineage>
</organism>
<feature type="region of interest" description="Disordered" evidence="1">
    <location>
        <begin position="1"/>
        <end position="40"/>
    </location>
</feature>
<dbReference type="EMBL" id="JAAMOB010000017">
    <property type="protein sequence ID" value="KAF4102529.1"/>
    <property type="molecule type" value="Genomic_DNA"/>
</dbReference>
<evidence type="ECO:0000256" key="1">
    <source>
        <dbReference type="SAM" id="MobiDB-lite"/>
    </source>
</evidence>
<comment type="caution">
    <text evidence="2">The sequence shown here is derived from an EMBL/GenBank/DDBJ whole genome shotgun (WGS) entry which is preliminary data.</text>
</comment>
<evidence type="ECO:0000313" key="2">
    <source>
        <dbReference type="EMBL" id="KAF4102529.1"/>
    </source>
</evidence>
<name>A0A7J6C5G8_9TELE</name>
<dbReference type="Proteomes" id="UP000579812">
    <property type="component" value="Unassembled WGS sequence"/>
</dbReference>
<accession>A0A7J6C5G8</accession>
<dbReference type="AlphaFoldDB" id="A0A7J6C5G8"/>
<feature type="compositionally biased region" description="Polar residues" evidence="1">
    <location>
        <begin position="1"/>
        <end position="10"/>
    </location>
</feature>